<evidence type="ECO:0000313" key="2">
    <source>
        <dbReference type="Proteomes" id="UP000541444"/>
    </source>
</evidence>
<keyword evidence="2" id="KW-1185">Reference proteome</keyword>
<protein>
    <submittedName>
        <fullName evidence="1">Uncharacterized protein</fullName>
    </submittedName>
</protein>
<name>A0A7J7L3R5_9MAGN</name>
<sequence>MKDALKQEVTITRNIIREIVLLQNPFGGYKWYLEDRCWAQLEHRVVPYDPREKLHCFPSLDVFHSLQAAGWIEAQHYIVGNHVDYDAYWCHVSHGVLMLGIARCGNIDIPDLKLTLDMTLDFEARHLDDKSRIRHLTTSLRHTEYHHSQLNDYLDGEGVLVDWVDDEGEAGTC</sequence>
<accession>A0A7J7L3R5</accession>
<evidence type="ECO:0000313" key="1">
    <source>
        <dbReference type="EMBL" id="KAF6137219.1"/>
    </source>
</evidence>
<gene>
    <name evidence="1" type="ORF">GIB67_030983</name>
</gene>
<comment type="caution">
    <text evidence="1">The sequence shown here is derived from an EMBL/GenBank/DDBJ whole genome shotgun (WGS) entry which is preliminary data.</text>
</comment>
<dbReference type="Proteomes" id="UP000541444">
    <property type="component" value="Unassembled WGS sequence"/>
</dbReference>
<dbReference type="AlphaFoldDB" id="A0A7J7L3R5"/>
<dbReference type="OrthoDB" id="1493087at2759"/>
<reference evidence="1 2" key="1">
    <citation type="journal article" date="2020" name="IScience">
        <title>Genome Sequencing of the Endangered Kingdonia uniflora (Circaeasteraceae, Ranunculales) Reveals Potential Mechanisms of Evolutionary Specialization.</title>
        <authorList>
            <person name="Sun Y."/>
            <person name="Deng T."/>
            <person name="Zhang A."/>
            <person name="Moore M.J."/>
            <person name="Landis J.B."/>
            <person name="Lin N."/>
            <person name="Zhang H."/>
            <person name="Zhang X."/>
            <person name="Huang J."/>
            <person name="Zhang X."/>
            <person name="Sun H."/>
            <person name="Wang H."/>
        </authorList>
    </citation>
    <scope>NUCLEOTIDE SEQUENCE [LARGE SCALE GENOMIC DNA]</scope>
    <source>
        <strain evidence="1">TB1705</strain>
        <tissue evidence="1">Leaf</tissue>
    </source>
</reference>
<organism evidence="1 2">
    <name type="scientific">Kingdonia uniflora</name>
    <dbReference type="NCBI Taxonomy" id="39325"/>
    <lineage>
        <taxon>Eukaryota</taxon>
        <taxon>Viridiplantae</taxon>
        <taxon>Streptophyta</taxon>
        <taxon>Embryophyta</taxon>
        <taxon>Tracheophyta</taxon>
        <taxon>Spermatophyta</taxon>
        <taxon>Magnoliopsida</taxon>
        <taxon>Ranunculales</taxon>
        <taxon>Circaeasteraceae</taxon>
        <taxon>Kingdonia</taxon>
    </lineage>
</organism>
<dbReference type="EMBL" id="JACGCM010002660">
    <property type="protein sequence ID" value="KAF6137219.1"/>
    <property type="molecule type" value="Genomic_DNA"/>
</dbReference>
<proteinExistence type="predicted"/>